<feature type="compositionally biased region" description="Polar residues" evidence="1">
    <location>
        <begin position="516"/>
        <end position="530"/>
    </location>
</feature>
<dbReference type="GeneID" id="39595045"/>
<proteinExistence type="predicted"/>
<feature type="compositionally biased region" description="Basic and acidic residues" evidence="1">
    <location>
        <begin position="602"/>
        <end position="637"/>
    </location>
</feature>
<organism evidence="3 4">
    <name type="scientific">Byssochlamys spectabilis</name>
    <name type="common">Paecilomyces variotii</name>
    <dbReference type="NCBI Taxonomy" id="264951"/>
    <lineage>
        <taxon>Eukaryota</taxon>
        <taxon>Fungi</taxon>
        <taxon>Dikarya</taxon>
        <taxon>Ascomycota</taxon>
        <taxon>Pezizomycotina</taxon>
        <taxon>Eurotiomycetes</taxon>
        <taxon>Eurotiomycetidae</taxon>
        <taxon>Eurotiales</taxon>
        <taxon>Thermoascaceae</taxon>
        <taxon>Paecilomyces</taxon>
    </lineage>
</organism>
<evidence type="ECO:0000313" key="4">
    <source>
        <dbReference type="Proteomes" id="UP000283841"/>
    </source>
</evidence>
<accession>A0A443I2Z5</accession>
<comment type="caution">
    <text evidence="3">The sequence shown here is derived from an EMBL/GenBank/DDBJ whole genome shotgun (WGS) entry which is preliminary data.</text>
</comment>
<feature type="domain" description="DUF7514" evidence="2">
    <location>
        <begin position="235"/>
        <end position="393"/>
    </location>
</feature>
<dbReference type="AlphaFoldDB" id="A0A443I2Z5"/>
<gene>
    <name evidence="3" type="ORF">C8Q69DRAFT_171778</name>
</gene>
<dbReference type="InterPro" id="IPR055936">
    <property type="entry name" value="DUF7514"/>
</dbReference>
<feature type="region of interest" description="Disordered" evidence="1">
    <location>
        <begin position="129"/>
        <end position="221"/>
    </location>
</feature>
<dbReference type="Proteomes" id="UP000283841">
    <property type="component" value="Unassembled WGS sequence"/>
</dbReference>
<dbReference type="STRING" id="264951.A0A443I2Z5"/>
<feature type="compositionally biased region" description="Gly residues" evidence="1">
    <location>
        <begin position="658"/>
        <end position="667"/>
    </location>
</feature>
<feature type="region of interest" description="Disordered" evidence="1">
    <location>
        <begin position="658"/>
        <end position="677"/>
    </location>
</feature>
<evidence type="ECO:0000256" key="1">
    <source>
        <dbReference type="SAM" id="MobiDB-lite"/>
    </source>
</evidence>
<name>A0A443I2Z5_BYSSP</name>
<dbReference type="Pfam" id="PF24355">
    <property type="entry name" value="DUF7514"/>
    <property type="match status" value="1"/>
</dbReference>
<dbReference type="PANTHER" id="PTHR39611:SF1">
    <property type="entry name" value="HYDROXYPROLINE-RICH GLYCOPROTEIN DZ-HRGP"/>
    <property type="match status" value="1"/>
</dbReference>
<sequence>MAYHDGDYRSPSVGPYEQRTSSDDLTGSDSRRHSGYATPYPSHYTGDRMNMPEPRAPSPHPSSSYQQKSHGYQQYGDQDGYGHQQQQGGINDAIHSAFYKTHPSNYLSPQVLNQITDQVLQQLKNTGLYSTQEQQGSRQSSSPQPAGRAESSHSAASIHDEKHNANSPPSPRRSPRGYPSPKPQTRYPPPPSSERKESPSTQTSDTQKESRPKAPSRAPTVEELTTLEKIWDKLFEDGKPTKRLGQFLRGIAVHLIEEYPPGNTIVALPDKLQKFYEDTKVASDPYPWHDIFDDNTSSISRLYRAIEAEHHLVQGKLDERPDIPGLTPRGFERWASLMILAHPEREFERLQKALLAMPISNPDNRKERFPKEIPRRLFPEAPDLAVREKLDKAIMTHCGVPLPPITEEERSKAAASHRRTASKEKTTAGSSSTTTTTAEPAHSHTERGRPLQTAQASAVTDDEDEGVPARPIERERKPYAAQPGGGKVYGDSPPPRHSHAESFSSGTRPKEYVFAPTSTSGQRPYSNYAQDPTYPRTGAEPGLYPPTSRYSRSRSPSFGAGGSSYRHSDGNLSSSNGGHGGYSGNGPYSASATSAFPDDVFDDAHTRRYHYDRGTEDGRTYDTLRDRERDRVRENPKYHGYPAHGNWSSDEDYYRGMLGGQGGGPVEGGSYKTYTYR</sequence>
<feature type="region of interest" description="Disordered" evidence="1">
    <location>
        <begin position="399"/>
        <end position="645"/>
    </location>
</feature>
<feature type="compositionally biased region" description="Low complexity" evidence="1">
    <location>
        <begin position="427"/>
        <end position="440"/>
    </location>
</feature>
<evidence type="ECO:0000259" key="2">
    <source>
        <dbReference type="Pfam" id="PF24355"/>
    </source>
</evidence>
<keyword evidence="4" id="KW-1185">Reference proteome</keyword>
<dbReference type="PANTHER" id="PTHR39611">
    <property type="entry name" value="HYDROXYPROLINE-RICH GLYCOPROTEIN DZ-HRGP-RELATED"/>
    <property type="match status" value="1"/>
</dbReference>
<feature type="region of interest" description="Disordered" evidence="1">
    <location>
        <begin position="1"/>
        <end position="96"/>
    </location>
</feature>
<dbReference type="VEuPathDB" id="FungiDB:C8Q69DRAFT_171778"/>
<dbReference type="RefSeq" id="XP_028488085.1">
    <property type="nucleotide sequence ID" value="XM_028625768.1"/>
</dbReference>
<feature type="compositionally biased region" description="Low complexity" evidence="1">
    <location>
        <begin position="130"/>
        <end position="144"/>
    </location>
</feature>
<evidence type="ECO:0000313" key="3">
    <source>
        <dbReference type="EMBL" id="RWQ98440.1"/>
    </source>
</evidence>
<reference evidence="3 4" key="1">
    <citation type="journal article" date="2018" name="Front. Microbiol.">
        <title>Genomic and genetic insights into a cosmopolitan fungus, Paecilomyces variotii (Eurotiales).</title>
        <authorList>
            <person name="Urquhart A.S."/>
            <person name="Mondo S.J."/>
            <person name="Makela M.R."/>
            <person name="Hane J.K."/>
            <person name="Wiebenga A."/>
            <person name="He G."/>
            <person name="Mihaltcheva S."/>
            <person name="Pangilinan J."/>
            <person name="Lipzen A."/>
            <person name="Barry K."/>
            <person name="de Vries R.P."/>
            <person name="Grigoriev I.V."/>
            <person name="Idnurm A."/>
        </authorList>
    </citation>
    <scope>NUCLEOTIDE SEQUENCE [LARGE SCALE GENOMIC DNA]</scope>
    <source>
        <strain evidence="3 4">CBS 101075</strain>
    </source>
</reference>
<feature type="compositionally biased region" description="Low complexity" evidence="1">
    <location>
        <begin position="70"/>
        <end position="89"/>
    </location>
</feature>
<protein>
    <recommendedName>
        <fullName evidence="2">DUF7514 domain-containing protein</fullName>
    </recommendedName>
</protein>
<feature type="compositionally biased region" description="Low complexity" evidence="1">
    <location>
        <begin position="545"/>
        <end position="557"/>
    </location>
</feature>
<feature type="compositionally biased region" description="Pro residues" evidence="1">
    <location>
        <begin position="168"/>
        <end position="192"/>
    </location>
</feature>
<dbReference type="EMBL" id="RCNU01000002">
    <property type="protein sequence ID" value="RWQ98440.1"/>
    <property type="molecule type" value="Genomic_DNA"/>
</dbReference>